<keyword evidence="3 6" id="KW-0238">DNA-binding</keyword>
<evidence type="ECO:0000256" key="2">
    <source>
        <dbReference type="ARBA" id="ARBA00023015"/>
    </source>
</evidence>
<dbReference type="AlphaFoldDB" id="A0A1I0FG14"/>
<organism evidence="6 7">
    <name type="scientific">[Clostridium] polysaccharolyticum</name>
    <dbReference type="NCBI Taxonomy" id="29364"/>
    <lineage>
        <taxon>Bacteria</taxon>
        <taxon>Bacillati</taxon>
        <taxon>Bacillota</taxon>
        <taxon>Clostridia</taxon>
        <taxon>Lachnospirales</taxon>
        <taxon>Lachnospiraceae</taxon>
    </lineage>
</organism>
<evidence type="ECO:0000256" key="4">
    <source>
        <dbReference type="ARBA" id="ARBA00023163"/>
    </source>
</evidence>
<evidence type="ECO:0000259" key="5">
    <source>
        <dbReference type="PROSITE" id="PS50931"/>
    </source>
</evidence>
<dbReference type="CDD" id="cd05466">
    <property type="entry name" value="PBP2_LTTR_substrate"/>
    <property type="match status" value="1"/>
</dbReference>
<dbReference type="PRINTS" id="PR00039">
    <property type="entry name" value="HTHLYSR"/>
</dbReference>
<dbReference type="InterPro" id="IPR036388">
    <property type="entry name" value="WH-like_DNA-bd_sf"/>
</dbReference>
<dbReference type="SUPFAM" id="SSF53850">
    <property type="entry name" value="Periplasmic binding protein-like II"/>
    <property type="match status" value="1"/>
</dbReference>
<evidence type="ECO:0000313" key="6">
    <source>
        <dbReference type="EMBL" id="SET56937.1"/>
    </source>
</evidence>
<evidence type="ECO:0000313" key="7">
    <source>
        <dbReference type="Proteomes" id="UP000199800"/>
    </source>
</evidence>
<evidence type="ECO:0000256" key="1">
    <source>
        <dbReference type="ARBA" id="ARBA00009437"/>
    </source>
</evidence>
<dbReference type="Pfam" id="PF00126">
    <property type="entry name" value="HTH_1"/>
    <property type="match status" value="1"/>
</dbReference>
<reference evidence="6 7" key="1">
    <citation type="submission" date="2016-10" db="EMBL/GenBank/DDBJ databases">
        <authorList>
            <person name="de Groot N.N."/>
        </authorList>
    </citation>
    <scope>NUCLEOTIDE SEQUENCE [LARGE SCALE GENOMIC DNA]</scope>
    <source>
        <strain evidence="6 7">DSM 1801</strain>
    </source>
</reference>
<dbReference type="InterPro" id="IPR005119">
    <property type="entry name" value="LysR_subst-bd"/>
</dbReference>
<keyword evidence="2" id="KW-0805">Transcription regulation</keyword>
<proteinExistence type="inferred from homology"/>
<protein>
    <submittedName>
        <fullName evidence="6">DNA-binding transcriptional regulator, LysR family</fullName>
    </submittedName>
</protein>
<dbReference type="GO" id="GO:0003700">
    <property type="term" value="F:DNA-binding transcription factor activity"/>
    <property type="evidence" value="ECO:0007669"/>
    <property type="project" value="InterPro"/>
</dbReference>
<sequence>MDSNLSLYHIFYTVARQGNISRAANELYISQPAISKAIQKLEASLSVTLFHRSSRGVTLTEEGTILYGQISTAFETIRKGEQEIARMKQLGIGHLRIGVSTTLCKYLLLSYLKGFVEKYPHIKVTIQCQSTFDTVKLLEKGQIDIGLIGKPDHLKKLVFHPVKTIQDTFVTTATYYENLKLRTGEMELDIFKDGNIMLLNEENITRRYIERYFENQEIIINQILEVSNMDLLIEFAKIGIGIACVIKEFVQDDLKNGTLMELPILREIPRREVGFAYANDGFQNQTIQKFISFAARQ</sequence>
<evidence type="ECO:0000256" key="3">
    <source>
        <dbReference type="ARBA" id="ARBA00023125"/>
    </source>
</evidence>
<dbReference type="Proteomes" id="UP000199800">
    <property type="component" value="Unassembled WGS sequence"/>
</dbReference>
<dbReference type="OrthoDB" id="9778774at2"/>
<gene>
    <name evidence="6" type="ORF">SAMN04487772_13123</name>
</gene>
<dbReference type="PANTHER" id="PTHR30126:SF64">
    <property type="entry name" value="HTH-TYPE TRANSCRIPTIONAL REGULATOR CITR"/>
    <property type="match status" value="1"/>
</dbReference>
<dbReference type="EMBL" id="FOHN01000031">
    <property type="protein sequence ID" value="SET56937.1"/>
    <property type="molecule type" value="Genomic_DNA"/>
</dbReference>
<dbReference type="Gene3D" id="1.10.10.10">
    <property type="entry name" value="Winged helix-like DNA-binding domain superfamily/Winged helix DNA-binding domain"/>
    <property type="match status" value="1"/>
</dbReference>
<dbReference type="InterPro" id="IPR036390">
    <property type="entry name" value="WH_DNA-bd_sf"/>
</dbReference>
<dbReference type="SUPFAM" id="SSF46785">
    <property type="entry name" value="Winged helix' DNA-binding domain"/>
    <property type="match status" value="1"/>
</dbReference>
<accession>A0A1I0FG14</accession>
<dbReference type="Gene3D" id="3.40.190.290">
    <property type="match status" value="1"/>
</dbReference>
<dbReference type="STRING" id="29364.SAMN04487772_13123"/>
<feature type="domain" description="HTH lysR-type" evidence="5">
    <location>
        <begin position="1"/>
        <end position="60"/>
    </location>
</feature>
<dbReference type="PROSITE" id="PS50931">
    <property type="entry name" value="HTH_LYSR"/>
    <property type="match status" value="1"/>
</dbReference>
<dbReference type="GO" id="GO:0000976">
    <property type="term" value="F:transcription cis-regulatory region binding"/>
    <property type="evidence" value="ECO:0007669"/>
    <property type="project" value="TreeGrafter"/>
</dbReference>
<name>A0A1I0FG14_9FIRM</name>
<dbReference type="PANTHER" id="PTHR30126">
    <property type="entry name" value="HTH-TYPE TRANSCRIPTIONAL REGULATOR"/>
    <property type="match status" value="1"/>
</dbReference>
<dbReference type="Pfam" id="PF03466">
    <property type="entry name" value="LysR_substrate"/>
    <property type="match status" value="1"/>
</dbReference>
<keyword evidence="4" id="KW-0804">Transcription</keyword>
<keyword evidence="7" id="KW-1185">Reference proteome</keyword>
<dbReference type="RefSeq" id="WP_092478823.1">
    <property type="nucleotide sequence ID" value="NZ_FOHN01000031.1"/>
</dbReference>
<comment type="similarity">
    <text evidence="1">Belongs to the LysR transcriptional regulatory family.</text>
</comment>
<dbReference type="InterPro" id="IPR000847">
    <property type="entry name" value="LysR_HTH_N"/>
</dbReference>
<dbReference type="FunFam" id="1.10.10.10:FF:000001">
    <property type="entry name" value="LysR family transcriptional regulator"/>
    <property type="match status" value="1"/>
</dbReference>